<gene>
    <name evidence="1" type="ORF">K6K13_03845</name>
</gene>
<dbReference type="EMBL" id="CP081864">
    <property type="protein sequence ID" value="QZN96585.1"/>
    <property type="molecule type" value="Genomic_DNA"/>
</dbReference>
<organism evidence="1 2">
    <name type="scientific">Symbiopectobacterium purcellii</name>
    <dbReference type="NCBI Taxonomy" id="2871826"/>
    <lineage>
        <taxon>Bacteria</taxon>
        <taxon>Pseudomonadati</taxon>
        <taxon>Pseudomonadota</taxon>
        <taxon>Gammaproteobacteria</taxon>
        <taxon>Enterobacterales</taxon>
        <taxon>Enterobacteriaceae</taxon>
    </lineage>
</organism>
<proteinExistence type="predicted"/>
<reference evidence="1 2" key="1">
    <citation type="submission" date="2021-08" db="EMBL/GenBank/DDBJ databases">
        <title>Culture and genomic analysis of Symbiopectobacterium purcellii sp. nov. gen. nov., isolated from the leafhopper Empoasca decipiens.</title>
        <authorList>
            <person name="Nadal-Jimenez P."/>
            <person name="Siozios S."/>
            <person name="Halliday N."/>
            <person name="Camara M."/>
            <person name="Hurst G.D.D."/>
        </authorList>
    </citation>
    <scope>NUCLEOTIDE SEQUENCE [LARGE SCALE GENOMIC DNA]</scope>
    <source>
        <strain evidence="1 2">SyEd1</strain>
    </source>
</reference>
<dbReference type="RefSeq" id="WP_222159612.1">
    <property type="nucleotide sequence ID" value="NZ_CP081864.1"/>
</dbReference>
<evidence type="ECO:0000313" key="1">
    <source>
        <dbReference type="EMBL" id="QZN96585.1"/>
    </source>
</evidence>
<protein>
    <submittedName>
        <fullName evidence="1">Uncharacterized protein</fullName>
    </submittedName>
</protein>
<keyword evidence="2" id="KW-1185">Reference proteome</keyword>
<evidence type="ECO:0000313" key="2">
    <source>
        <dbReference type="Proteomes" id="UP000825886"/>
    </source>
</evidence>
<dbReference type="Proteomes" id="UP000825886">
    <property type="component" value="Chromosome"/>
</dbReference>
<sequence>MVEAEKPGKYRIGVLVSPSVDFNAIENKEERLKKKREVHSKVIQALSGKISLYDFHYRTLFKEITLPAKDNKWNPASEYLIDEELFGASYDVIEISRTGRYIFRPEIISQDSAFTDYTLIFEPVGRSTSFYAKVRDFLRGSFLRKETQ</sequence>
<name>A0ABX9AS25_9ENTR</name>
<accession>A0ABX9AS25</accession>